<accession>A0A7W9YYN3</accession>
<name>A0A7W9YYN3_9HYPH</name>
<dbReference type="SMART" id="SM00487">
    <property type="entry name" value="DEXDc"/>
    <property type="match status" value="1"/>
</dbReference>
<comment type="caution">
    <text evidence="10">The sequence shown here is derived from an EMBL/GenBank/DDBJ whole genome shotgun (WGS) entry which is preliminary data.</text>
</comment>
<dbReference type="InterPro" id="IPR005580">
    <property type="entry name" value="DbpA/CsdA_RNA-bd_dom"/>
</dbReference>
<dbReference type="GO" id="GO:0005829">
    <property type="term" value="C:cytosol"/>
    <property type="evidence" value="ECO:0007669"/>
    <property type="project" value="TreeGrafter"/>
</dbReference>
<dbReference type="SUPFAM" id="SSF52540">
    <property type="entry name" value="P-loop containing nucleoside triphosphate hydrolases"/>
    <property type="match status" value="1"/>
</dbReference>
<dbReference type="Pfam" id="PF00271">
    <property type="entry name" value="Helicase_C"/>
    <property type="match status" value="1"/>
</dbReference>
<sequence length="698" mass="75904">MTDHEGAVPAIAKALAKRGYATLTPVQQAMLDPALQTSDALVSAQTGSGKTVAFGIAMAPTLLDDGERFDRAGAPLALVIAPTRELAMQVNRELTWLYEMTGAVIASCVGGMDIRSERRALERGAHIVVGTPGRICDHIRRNALDMSELRVAVLDEADEMLDLGFREDLEFILDAAPEGRRTLMFSATVPSGIAKLAKRYQRDAVRISTTTEEKQHADIEYRALLVAPSDRENAIINALRFYDAKNAIVFCSTRAAVNHLTARFNNRNFDVVALSGELTQNERTHALQAMRDGRARVCIATDVAARGIDLPGLDLVIHADLPTNSETLLHRSGRTGRAGNKGVSALIVPVNQRRKAERLLAGADVTPTWAHPPSADEVIARDQERLLADPVFDEAPREEEQELIARLVETYGADKLAAAFVNLHRAKNAAPEDLLPVSLDGGSRKPRDANQGDPASRPLTPRGDFGPAVWFSLSVGRKQRAEPRWLIPTICRNGDLSKNEIGAIKMQADETYVEIAADHAERFMAKLGKDRMMDRGIRVTRLDQAPDFSKFTRGGDDEAPRRDGPRMDKPWKGKKSGDGDAAERPRREKPFRERPSGEAPARDWKPKGRSADAPRDMRSVDDEVWGEPKPKASFGKGKPARGGDTAGQPQKKGAGKSFGDKPFKGKASGKDAAGKPFGSKGKAGGGPKKFGKGNDRAR</sequence>
<dbReference type="InterPro" id="IPR012677">
    <property type="entry name" value="Nucleotide-bd_a/b_plait_sf"/>
</dbReference>
<dbReference type="GO" id="GO:0016787">
    <property type="term" value="F:hydrolase activity"/>
    <property type="evidence" value="ECO:0007669"/>
    <property type="project" value="UniProtKB-KW"/>
</dbReference>
<evidence type="ECO:0000256" key="4">
    <source>
        <dbReference type="ARBA" id="ARBA00022840"/>
    </source>
</evidence>
<dbReference type="CDD" id="cd18787">
    <property type="entry name" value="SF2_C_DEAD"/>
    <property type="match status" value="1"/>
</dbReference>
<dbReference type="EC" id="3.6.4.13" evidence="10"/>
<dbReference type="GO" id="GO:0003724">
    <property type="term" value="F:RNA helicase activity"/>
    <property type="evidence" value="ECO:0007669"/>
    <property type="project" value="UniProtKB-EC"/>
</dbReference>
<dbReference type="GO" id="GO:0005524">
    <property type="term" value="F:ATP binding"/>
    <property type="evidence" value="ECO:0007669"/>
    <property type="project" value="UniProtKB-KW"/>
</dbReference>
<feature type="domain" description="Helicase C-terminal" evidence="9">
    <location>
        <begin position="234"/>
        <end position="404"/>
    </location>
</feature>
<dbReference type="InterPro" id="IPR000629">
    <property type="entry name" value="RNA-helicase_DEAD-box_CS"/>
</dbReference>
<dbReference type="PANTHER" id="PTHR47959:SF1">
    <property type="entry name" value="ATP-DEPENDENT RNA HELICASE DBPA"/>
    <property type="match status" value="1"/>
</dbReference>
<evidence type="ECO:0000256" key="3">
    <source>
        <dbReference type="ARBA" id="ARBA00022806"/>
    </source>
</evidence>
<dbReference type="EMBL" id="JACHEJ010000007">
    <property type="protein sequence ID" value="MBB6180822.1"/>
    <property type="molecule type" value="Genomic_DNA"/>
</dbReference>
<feature type="domain" description="Helicase ATP-binding" evidence="8">
    <location>
        <begin position="31"/>
        <end position="207"/>
    </location>
</feature>
<keyword evidence="2 6" id="KW-0378">Hydrolase</keyword>
<evidence type="ECO:0000256" key="7">
    <source>
        <dbReference type="SAM" id="MobiDB-lite"/>
    </source>
</evidence>
<proteinExistence type="inferred from homology"/>
<dbReference type="PROSITE" id="PS51192">
    <property type="entry name" value="HELICASE_ATP_BIND_1"/>
    <property type="match status" value="1"/>
</dbReference>
<dbReference type="PANTHER" id="PTHR47959">
    <property type="entry name" value="ATP-DEPENDENT RNA HELICASE RHLE-RELATED"/>
    <property type="match status" value="1"/>
</dbReference>
<evidence type="ECO:0000259" key="9">
    <source>
        <dbReference type="PROSITE" id="PS51194"/>
    </source>
</evidence>
<dbReference type="PROSITE" id="PS00039">
    <property type="entry name" value="DEAD_ATP_HELICASE"/>
    <property type="match status" value="1"/>
</dbReference>
<dbReference type="Proteomes" id="UP000535501">
    <property type="component" value="Unassembled WGS sequence"/>
</dbReference>
<dbReference type="GO" id="GO:0003676">
    <property type="term" value="F:nucleic acid binding"/>
    <property type="evidence" value="ECO:0007669"/>
    <property type="project" value="InterPro"/>
</dbReference>
<comment type="similarity">
    <text evidence="5 6">Belongs to the DEAD box helicase family.</text>
</comment>
<dbReference type="InterPro" id="IPR027417">
    <property type="entry name" value="P-loop_NTPase"/>
</dbReference>
<keyword evidence="3 6" id="KW-0347">Helicase</keyword>
<keyword evidence="1 6" id="KW-0547">Nucleotide-binding</keyword>
<dbReference type="Gene3D" id="3.30.70.330">
    <property type="match status" value="1"/>
</dbReference>
<dbReference type="PROSITE" id="PS51194">
    <property type="entry name" value="HELICASE_CTER"/>
    <property type="match status" value="1"/>
</dbReference>
<evidence type="ECO:0000256" key="2">
    <source>
        <dbReference type="ARBA" id="ARBA00022801"/>
    </source>
</evidence>
<dbReference type="Gene3D" id="3.40.50.300">
    <property type="entry name" value="P-loop containing nucleotide triphosphate hydrolases"/>
    <property type="match status" value="2"/>
</dbReference>
<dbReference type="InterPro" id="IPR050079">
    <property type="entry name" value="DEAD_box_RNA_helicase"/>
</dbReference>
<dbReference type="InterPro" id="IPR011545">
    <property type="entry name" value="DEAD/DEAH_box_helicase_dom"/>
</dbReference>
<organism evidence="10 11">
    <name type="scientific">Pseudorhizobium flavum</name>
    <dbReference type="NCBI Taxonomy" id="1335061"/>
    <lineage>
        <taxon>Bacteria</taxon>
        <taxon>Pseudomonadati</taxon>
        <taxon>Pseudomonadota</taxon>
        <taxon>Alphaproteobacteria</taxon>
        <taxon>Hyphomicrobiales</taxon>
        <taxon>Rhizobiaceae</taxon>
        <taxon>Rhizobium/Agrobacterium group</taxon>
        <taxon>Pseudorhizobium</taxon>
    </lineage>
</organism>
<dbReference type="InterPro" id="IPR044742">
    <property type="entry name" value="DEAD/DEAH_RhlB"/>
</dbReference>
<protein>
    <submittedName>
        <fullName evidence="10">ATP-dependent RNA helicase DeaD</fullName>
        <ecNumber evidence="10">3.6.4.13</ecNumber>
    </submittedName>
</protein>
<evidence type="ECO:0000256" key="6">
    <source>
        <dbReference type="RuleBase" id="RU000492"/>
    </source>
</evidence>
<keyword evidence="11" id="KW-1185">Reference proteome</keyword>
<keyword evidence="4 6" id="KW-0067">ATP-binding</keyword>
<evidence type="ECO:0000313" key="11">
    <source>
        <dbReference type="Proteomes" id="UP000535501"/>
    </source>
</evidence>
<evidence type="ECO:0000256" key="5">
    <source>
        <dbReference type="ARBA" id="ARBA00038437"/>
    </source>
</evidence>
<dbReference type="CDD" id="cd00268">
    <property type="entry name" value="DEADc"/>
    <property type="match status" value="1"/>
</dbReference>
<evidence type="ECO:0000259" key="8">
    <source>
        <dbReference type="PROSITE" id="PS51192"/>
    </source>
</evidence>
<dbReference type="InterPro" id="IPR001650">
    <property type="entry name" value="Helicase_C-like"/>
</dbReference>
<dbReference type="CDD" id="cd12252">
    <property type="entry name" value="RRM_DbpA"/>
    <property type="match status" value="1"/>
</dbReference>
<dbReference type="Pfam" id="PF03880">
    <property type="entry name" value="DbpA"/>
    <property type="match status" value="1"/>
</dbReference>
<feature type="region of interest" description="Disordered" evidence="7">
    <location>
        <begin position="434"/>
        <end position="463"/>
    </location>
</feature>
<dbReference type="AlphaFoldDB" id="A0A7W9YYN3"/>
<evidence type="ECO:0000256" key="1">
    <source>
        <dbReference type="ARBA" id="ARBA00022741"/>
    </source>
</evidence>
<feature type="region of interest" description="Disordered" evidence="7">
    <location>
        <begin position="546"/>
        <end position="698"/>
    </location>
</feature>
<feature type="compositionally biased region" description="Basic and acidic residues" evidence="7">
    <location>
        <begin position="553"/>
        <end position="630"/>
    </location>
</feature>
<reference evidence="10 11" key="1">
    <citation type="submission" date="2020-08" db="EMBL/GenBank/DDBJ databases">
        <title>Genomic Encyclopedia of Type Strains, Phase IV (KMG-IV): sequencing the most valuable type-strain genomes for metagenomic binning, comparative biology and taxonomic classification.</title>
        <authorList>
            <person name="Goeker M."/>
        </authorList>
    </citation>
    <scope>NUCLEOTIDE SEQUENCE [LARGE SCALE GENOMIC DNA]</scope>
    <source>
        <strain evidence="10 11">DSM 102134</strain>
    </source>
</reference>
<dbReference type="RefSeq" id="WP_077547816.1">
    <property type="nucleotide sequence ID" value="NZ_JACHEJ010000007.1"/>
</dbReference>
<gene>
    <name evidence="10" type="ORF">HNQ75_002805</name>
</gene>
<dbReference type="InterPro" id="IPR014001">
    <property type="entry name" value="Helicase_ATP-bd"/>
</dbReference>
<feature type="compositionally biased region" description="Basic and acidic residues" evidence="7">
    <location>
        <begin position="658"/>
        <end position="673"/>
    </location>
</feature>
<evidence type="ECO:0000313" key="10">
    <source>
        <dbReference type="EMBL" id="MBB6180822.1"/>
    </source>
</evidence>
<dbReference type="Pfam" id="PF00270">
    <property type="entry name" value="DEAD"/>
    <property type="match status" value="1"/>
</dbReference>
<dbReference type="SMART" id="SM00490">
    <property type="entry name" value="HELICc"/>
    <property type="match status" value="1"/>
</dbReference>